<dbReference type="GO" id="GO:0006629">
    <property type="term" value="P:lipid metabolic process"/>
    <property type="evidence" value="ECO:0007669"/>
    <property type="project" value="InterPro"/>
</dbReference>
<dbReference type="InterPro" id="IPR017946">
    <property type="entry name" value="PLC-like_Pdiesterase_TIM-brl"/>
</dbReference>
<gene>
    <name evidence="2" type="ORF">D7M11_30710</name>
</gene>
<dbReference type="GO" id="GO:0030246">
    <property type="term" value="F:carbohydrate binding"/>
    <property type="evidence" value="ECO:0007669"/>
    <property type="project" value="InterPro"/>
</dbReference>
<dbReference type="SUPFAM" id="SSF49344">
    <property type="entry name" value="CBD9-like"/>
    <property type="match status" value="1"/>
</dbReference>
<organism evidence="2 3">
    <name type="scientific">Paenibacillus ginsengarvi</name>
    <dbReference type="NCBI Taxonomy" id="400777"/>
    <lineage>
        <taxon>Bacteria</taxon>
        <taxon>Bacillati</taxon>
        <taxon>Bacillota</taxon>
        <taxon>Bacilli</taxon>
        <taxon>Bacillales</taxon>
        <taxon>Paenibacillaceae</taxon>
        <taxon>Paenibacillus</taxon>
    </lineage>
</organism>
<dbReference type="PROSITE" id="PS51704">
    <property type="entry name" value="GP_PDE"/>
    <property type="match status" value="1"/>
</dbReference>
<dbReference type="Gene3D" id="3.20.20.190">
    <property type="entry name" value="Phosphatidylinositol (PI) phosphodiesterase"/>
    <property type="match status" value="2"/>
</dbReference>
<dbReference type="Gene3D" id="2.60.120.560">
    <property type="entry name" value="Exo-inulinase, domain 1"/>
    <property type="match status" value="2"/>
</dbReference>
<reference evidence="2 3" key="1">
    <citation type="journal article" date="2007" name="Int. J. Syst. Evol. Microbiol.">
        <title>Paenibacillus ginsengarvi sp. nov., isolated from soil from ginseng cultivation.</title>
        <authorList>
            <person name="Yoon M.H."/>
            <person name="Ten L.N."/>
            <person name="Im W.T."/>
        </authorList>
    </citation>
    <scope>NUCLEOTIDE SEQUENCE [LARGE SCALE GENOMIC DNA]</scope>
    <source>
        <strain evidence="2 3">KCTC 13059</strain>
    </source>
</reference>
<dbReference type="SUPFAM" id="SSF51695">
    <property type="entry name" value="PLC-like phosphodiesterases"/>
    <property type="match status" value="1"/>
</dbReference>
<sequence>MKKTAKLLSLIVTASIFGGLLPAHPFSPQATAAEAGRKSLEVRKTLNAPVIDGMLDDSVWTIDQPLNAEIGTGPFQPSKFGLLWDNQYLYVGVKVEDNTPIHDGSGYWFDQDNINLFFDPAQHQSAPFAINDMQAGFVYKPDTATPEFHFGAALNNHSGKDEKNILRSIRKTDTGWSLEAAIPWDMLGFDPNLKKQFGFEIGVTDRYGADPAKQRSSFWSAYNETSFWNNTAGYGTLVLNEGNPAPGPTNPVLLEQNFDGIPSGTLPFGWISDVNAGSNPFTVVKDTYGNGRLAFDGKAAGKQARATAPVQWDNYTIEADVRFDDVLDSGRWASLLFRGAADGKNPYNQMAIRQRGTYEVAYRKPDNNWSVMTSGEWRPLALNADYTMKVRVFDNNVKEYIKAKNDPAYTLLTDKSFPKDLLERGKIGFQGDQSKLSFDNLKVTRITADRLDLNVPFSLEALTGPIGVTASVYYSDGITEPAAADRIKLYSSDESVLKVIGNQLYPIKPGSASIKAVFANAESSRTVAVTPSSTGAKVLKLEHEKGYALAEAGTPVDLSSITFRTERSDFTTGTIAGDKLTWSADSGAVTIANGKMNVMQKGVHTVTAKVDNASATLLVVAKNPGDAEYVLYEENFDSVAEGSLPKGWTRKEGTSPGAAAVRSGAFEIAATASPDNPSRVLLPDYLGLFGDYKIEADVTHLAANDNARWHSIMYRIQNNDYPYYQMAVRKDATVANGVEFAERTPANGWNVIDKGPYSEPIDASKMYHYTVVAHGNRVQEWIGDKLVIDTDAAGAYVKGPIGLQSNGSKMRADNIRVTLQQTPLPPMPADRFVNVYEPETKISMAPSVVTELRSASQLAGLTGQQLPATVILHVNDDLNITEPAGKKTIGTVQSAFDSIGTSTIPAFYVKSELAADKLAQYLLAKGIEDAFVVADKGELIKRARAIHPMLRGILDYSNKPVTKANLLDIRRETTTGAAKIAILPESAATPENVSYLQQRAIVVWTKETAKAKDKNVAIHKLITAGTNGIVTDSPAVALDALKLYSNTTTLVRKPFVIGHRGMPSKSPENTIESNLMAYENGADFIENDMYVTKDDRIVIIHDSVLQNTTNGSGPVESFTLDEIKKLNANKPYPNGFPDVKVPTFDEQLDLAREKGIMVYAEIKTSTPRAVDVIVDLIKEKKAEDLVNIMSFDAAQLKRFAEKMPEVPLGLLVGSPGSDTDKNVNKSLRDTLRTIQSQNVTYNAGYYNMGQNYMEAAKHRGIVISPWTINNKADFTSFFLRGAFGITTDYAYYAADWNASLKAEKDEYVLPKNKSVTLTATAETFKRTKLTVTPDIVWLDGEELFETEGNKITPKNPGTAHIMLRYTTVIDDANRYDLYTQPISIKVVGNGYGNGNGNDN</sequence>
<evidence type="ECO:0000313" key="3">
    <source>
        <dbReference type="Proteomes" id="UP000282311"/>
    </source>
</evidence>
<dbReference type="Gene3D" id="2.60.40.1190">
    <property type="match status" value="1"/>
</dbReference>
<keyword evidence="3" id="KW-1185">Reference proteome</keyword>
<dbReference type="GO" id="GO:0004553">
    <property type="term" value="F:hydrolase activity, hydrolyzing O-glycosyl compounds"/>
    <property type="evidence" value="ECO:0007669"/>
    <property type="project" value="InterPro"/>
</dbReference>
<dbReference type="PANTHER" id="PTHR46211">
    <property type="entry name" value="GLYCEROPHOSPHORYL DIESTER PHOSPHODIESTERASE"/>
    <property type="match status" value="1"/>
</dbReference>
<accession>A0A3B0BBP0</accession>
<evidence type="ECO:0000313" key="2">
    <source>
        <dbReference type="EMBL" id="RKN70162.1"/>
    </source>
</evidence>
<dbReference type="Pfam" id="PF03009">
    <property type="entry name" value="GDPD"/>
    <property type="match status" value="1"/>
</dbReference>
<dbReference type="PANTHER" id="PTHR46211:SF14">
    <property type="entry name" value="GLYCEROPHOSPHODIESTER PHOSPHODIESTERASE"/>
    <property type="match status" value="1"/>
</dbReference>
<dbReference type="GO" id="GO:0008081">
    <property type="term" value="F:phosphoric diester hydrolase activity"/>
    <property type="evidence" value="ECO:0007669"/>
    <property type="project" value="InterPro"/>
</dbReference>
<name>A0A3B0BBP0_9BACL</name>
<dbReference type="Pfam" id="PF06452">
    <property type="entry name" value="CBM9_1"/>
    <property type="match status" value="1"/>
</dbReference>
<dbReference type="GO" id="GO:0016052">
    <property type="term" value="P:carbohydrate catabolic process"/>
    <property type="evidence" value="ECO:0007669"/>
    <property type="project" value="InterPro"/>
</dbReference>
<dbReference type="InterPro" id="IPR010496">
    <property type="entry name" value="AL/BT2_dom"/>
</dbReference>
<dbReference type="InterPro" id="IPR010502">
    <property type="entry name" value="Carb-bd_dom_fam9"/>
</dbReference>
<dbReference type="InterPro" id="IPR030395">
    <property type="entry name" value="GP_PDE_dom"/>
</dbReference>
<protein>
    <submittedName>
        <fullName evidence="2">DUF1080 domain-containing protein</fullName>
    </submittedName>
</protein>
<evidence type="ECO:0000259" key="1">
    <source>
        <dbReference type="PROSITE" id="PS51704"/>
    </source>
</evidence>
<dbReference type="Proteomes" id="UP000282311">
    <property type="component" value="Unassembled WGS sequence"/>
</dbReference>
<comment type="caution">
    <text evidence="2">The sequence shown here is derived from an EMBL/GenBank/DDBJ whole genome shotgun (WGS) entry which is preliminary data.</text>
</comment>
<feature type="domain" description="GP-PDE" evidence="1">
    <location>
        <begin position="1054"/>
        <end position="1297"/>
    </location>
</feature>
<dbReference type="Pfam" id="PF06439">
    <property type="entry name" value="3keto-disac_hyd"/>
    <property type="match status" value="1"/>
</dbReference>
<proteinExistence type="predicted"/>
<dbReference type="EMBL" id="RBAH01000032">
    <property type="protein sequence ID" value="RKN70162.1"/>
    <property type="molecule type" value="Genomic_DNA"/>
</dbReference>
<dbReference type="OrthoDB" id="384721at2"/>